<feature type="repeat" description="PPR" evidence="3">
    <location>
        <begin position="92"/>
        <end position="126"/>
    </location>
</feature>
<dbReference type="NCBIfam" id="TIGR00756">
    <property type="entry name" value="PPR"/>
    <property type="match status" value="1"/>
</dbReference>
<evidence type="ECO:0000313" key="5">
    <source>
        <dbReference type="Proteomes" id="UP000237347"/>
    </source>
</evidence>
<dbReference type="Pfam" id="PF13041">
    <property type="entry name" value="PPR_2"/>
    <property type="match status" value="1"/>
</dbReference>
<dbReference type="InterPro" id="IPR002885">
    <property type="entry name" value="PPR_rpt"/>
</dbReference>
<evidence type="ECO:0000256" key="3">
    <source>
        <dbReference type="PROSITE-ProRule" id="PRU00708"/>
    </source>
</evidence>
<dbReference type="EMBL" id="PKMF04000077">
    <property type="protein sequence ID" value="KAK7852309.1"/>
    <property type="molecule type" value="Genomic_DNA"/>
</dbReference>
<dbReference type="AlphaFoldDB" id="A0AAW0LLG7"/>
<sequence length="173" mass="19707">MLGKFIKAFGDRGNISNEIYWFHQAKLIENGHGLFSYNAILGVLGLCIVGNSDEAVKHLKEMVRLEMKADIRKPNEAISLFKEMNIRCLNPSVWSFNDVLRILVEKGELEKAFLLLKQMPPMGCSPNFLSYSTIIYSLYRMRGKMQDVEEVVSDLLQNGHNIDATMYNCLIKG</sequence>
<keyword evidence="2" id="KW-0677">Repeat</keyword>
<dbReference type="InterPro" id="IPR011990">
    <property type="entry name" value="TPR-like_helical_dom_sf"/>
</dbReference>
<organism evidence="4 5">
    <name type="scientific">Quercus suber</name>
    <name type="common">Cork oak</name>
    <dbReference type="NCBI Taxonomy" id="58331"/>
    <lineage>
        <taxon>Eukaryota</taxon>
        <taxon>Viridiplantae</taxon>
        <taxon>Streptophyta</taxon>
        <taxon>Embryophyta</taxon>
        <taxon>Tracheophyta</taxon>
        <taxon>Spermatophyta</taxon>
        <taxon>Magnoliopsida</taxon>
        <taxon>eudicotyledons</taxon>
        <taxon>Gunneridae</taxon>
        <taxon>Pentapetalae</taxon>
        <taxon>rosids</taxon>
        <taxon>fabids</taxon>
        <taxon>Fagales</taxon>
        <taxon>Fagaceae</taxon>
        <taxon>Quercus</taxon>
    </lineage>
</organism>
<reference evidence="4 5" key="1">
    <citation type="journal article" date="2018" name="Sci. Data">
        <title>The draft genome sequence of cork oak.</title>
        <authorList>
            <person name="Ramos A.M."/>
            <person name="Usie A."/>
            <person name="Barbosa P."/>
            <person name="Barros P.M."/>
            <person name="Capote T."/>
            <person name="Chaves I."/>
            <person name="Simoes F."/>
            <person name="Abreu I."/>
            <person name="Carrasquinho I."/>
            <person name="Faro C."/>
            <person name="Guimaraes J.B."/>
            <person name="Mendonca D."/>
            <person name="Nobrega F."/>
            <person name="Rodrigues L."/>
            <person name="Saibo N.J.M."/>
            <person name="Varela M.C."/>
            <person name="Egas C."/>
            <person name="Matos J."/>
            <person name="Miguel C.M."/>
            <person name="Oliveira M.M."/>
            <person name="Ricardo C.P."/>
            <person name="Goncalves S."/>
        </authorList>
    </citation>
    <scope>NUCLEOTIDE SEQUENCE [LARGE SCALE GENOMIC DNA]</scope>
    <source>
        <strain evidence="5">cv. HL8</strain>
    </source>
</reference>
<name>A0AAW0LLG7_QUESU</name>
<evidence type="ECO:0000313" key="4">
    <source>
        <dbReference type="EMBL" id="KAK7852309.1"/>
    </source>
</evidence>
<gene>
    <name evidence="4" type="ORF">CFP56_039324</name>
</gene>
<dbReference type="Proteomes" id="UP000237347">
    <property type="component" value="Unassembled WGS sequence"/>
</dbReference>
<evidence type="ECO:0000256" key="2">
    <source>
        <dbReference type="ARBA" id="ARBA00022737"/>
    </source>
</evidence>
<evidence type="ECO:0000256" key="1">
    <source>
        <dbReference type="ARBA" id="ARBA00007626"/>
    </source>
</evidence>
<accession>A0AAW0LLG7</accession>
<proteinExistence type="inferred from homology"/>
<dbReference type="PANTHER" id="PTHR47941">
    <property type="entry name" value="PENTATRICOPEPTIDE REPEAT-CONTAINING PROTEIN 3, MITOCHONDRIAL"/>
    <property type="match status" value="1"/>
</dbReference>
<comment type="caution">
    <text evidence="4">The sequence shown here is derived from an EMBL/GenBank/DDBJ whole genome shotgun (WGS) entry which is preliminary data.</text>
</comment>
<dbReference type="Gene3D" id="1.25.40.10">
    <property type="entry name" value="Tetratricopeptide repeat domain"/>
    <property type="match status" value="1"/>
</dbReference>
<protein>
    <submittedName>
        <fullName evidence="4">Pentatricopeptide repeat-containing protein</fullName>
    </submittedName>
</protein>
<dbReference type="Pfam" id="PF01535">
    <property type="entry name" value="PPR"/>
    <property type="match status" value="1"/>
</dbReference>
<dbReference type="PROSITE" id="PS51375">
    <property type="entry name" value="PPR"/>
    <property type="match status" value="1"/>
</dbReference>
<comment type="similarity">
    <text evidence="1">Belongs to the PPR family. P subfamily.</text>
</comment>
<keyword evidence="5" id="KW-1185">Reference proteome</keyword>